<accession>A0ABR3B7Z2</accession>
<evidence type="ECO:0000313" key="3">
    <source>
        <dbReference type="Proteomes" id="UP001448207"/>
    </source>
</evidence>
<name>A0ABR3B7Z2_PHYBL</name>
<dbReference type="Proteomes" id="UP001448207">
    <property type="component" value="Unassembled WGS sequence"/>
</dbReference>
<proteinExistence type="predicted"/>
<evidence type="ECO:0000313" key="2">
    <source>
        <dbReference type="EMBL" id="KAL0092193.1"/>
    </source>
</evidence>
<comment type="caution">
    <text evidence="2">The sequence shown here is derived from an EMBL/GenBank/DDBJ whole genome shotgun (WGS) entry which is preliminary data.</text>
</comment>
<gene>
    <name evidence="2" type="ORF">J3Q64DRAFT_1694724</name>
</gene>
<feature type="region of interest" description="Disordered" evidence="1">
    <location>
        <begin position="87"/>
        <end position="113"/>
    </location>
</feature>
<evidence type="ECO:0000256" key="1">
    <source>
        <dbReference type="SAM" id="MobiDB-lite"/>
    </source>
</evidence>
<keyword evidence="3" id="KW-1185">Reference proteome</keyword>
<protein>
    <submittedName>
        <fullName evidence="2">Uncharacterized protein</fullName>
    </submittedName>
</protein>
<dbReference type="EMBL" id="JBCLYO010000002">
    <property type="protein sequence ID" value="KAL0092193.1"/>
    <property type="molecule type" value="Genomic_DNA"/>
</dbReference>
<sequence>MLIKLAKTIYKPVPKPLRDKMLAKLTRLNAEELIGTIIDRKINSAMRIDLPRGKKKIWYESKLERKATAYLLRREVGELREVEVGEVGEEEVVEKDDEEAEKDDVGYEADDEY</sequence>
<reference evidence="2 3" key="1">
    <citation type="submission" date="2024-04" db="EMBL/GenBank/DDBJ databases">
        <title>Symmetric and asymmetric DNA N6-adenine methylation regulates different biological responses in Mucorales.</title>
        <authorList>
            <consortium name="Lawrence Berkeley National Laboratory"/>
            <person name="Lax C."/>
            <person name="Mondo S.J."/>
            <person name="Osorio-Concepcion M."/>
            <person name="Muszewska A."/>
            <person name="Corrochano-Luque M."/>
            <person name="Gutierrez G."/>
            <person name="Riley R."/>
            <person name="Lipzen A."/>
            <person name="Guo J."/>
            <person name="Hundley H."/>
            <person name="Amirebrahimi M."/>
            <person name="Ng V."/>
            <person name="Lorenzo-Gutierrez D."/>
            <person name="Binder U."/>
            <person name="Yang J."/>
            <person name="Song Y."/>
            <person name="Canovas D."/>
            <person name="Navarro E."/>
            <person name="Freitag M."/>
            <person name="Gabaldon T."/>
            <person name="Grigoriev I.V."/>
            <person name="Corrochano L.M."/>
            <person name="Nicolas F.E."/>
            <person name="Garre V."/>
        </authorList>
    </citation>
    <scope>NUCLEOTIDE SEQUENCE [LARGE SCALE GENOMIC DNA]</scope>
    <source>
        <strain evidence="2 3">L51</strain>
    </source>
</reference>
<organism evidence="2 3">
    <name type="scientific">Phycomyces blakesleeanus</name>
    <dbReference type="NCBI Taxonomy" id="4837"/>
    <lineage>
        <taxon>Eukaryota</taxon>
        <taxon>Fungi</taxon>
        <taxon>Fungi incertae sedis</taxon>
        <taxon>Mucoromycota</taxon>
        <taxon>Mucoromycotina</taxon>
        <taxon>Mucoromycetes</taxon>
        <taxon>Mucorales</taxon>
        <taxon>Phycomycetaceae</taxon>
        <taxon>Phycomyces</taxon>
    </lineage>
</organism>